<dbReference type="Proteomes" id="UP000005496">
    <property type="component" value="Unassembled WGS sequence"/>
</dbReference>
<organism evidence="2 3">
    <name type="scientific">Desulfonatronospira thiodismutans ASO3-1</name>
    <dbReference type="NCBI Taxonomy" id="555779"/>
    <lineage>
        <taxon>Bacteria</taxon>
        <taxon>Pseudomonadati</taxon>
        <taxon>Thermodesulfobacteriota</taxon>
        <taxon>Desulfovibrionia</taxon>
        <taxon>Desulfovibrionales</taxon>
        <taxon>Desulfonatronovibrionaceae</taxon>
        <taxon>Desulfonatronospira</taxon>
    </lineage>
</organism>
<dbReference type="OrthoDB" id="9255687at2"/>
<keyword evidence="1" id="KW-0812">Transmembrane</keyword>
<feature type="transmembrane region" description="Helical" evidence="1">
    <location>
        <begin position="89"/>
        <end position="113"/>
    </location>
</feature>
<dbReference type="AlphaFoldDB" id="D6SND2"/>
<dbReference type="eggNOG" id="ENOG502ZDE3">
    <property type="taxonomic scope" value="Bacteria"/>
</dbReference>
<evidence type="ECO:0000313" key="2">
    <source>
        <dbReference type="EMBL" id="EFI34258.1"/>
    </source>
</evidence>
<evidence type="ECO:0000313" key="3">
    <source>
        <dbReference type="Proteomes" id="UP000005496"/>
    </source>
</evidence>
<feature type="transmembrane region" description="Helical" evidence="1">
    <location>
        <begin position="20"/>
        <end position="42"/>
    </location>
</feature>
<sequence>MTEDRPKVPLYNTTYGDTVYWITFAVCIACLVGPALAVLFPGNTAMDPYFTYALIFEGKTGTEIWTALYGEWPYMHSVWFKNFFTGDGFTMFAMAIGCTVAVWALIPTIVAFVKEGLTGYALFSVFIIAMILFAASGAVQIEVPVPEPVE</sequence>
<gene>
    <name evidence="2" type="ORF">Dthio_PD1609</name>
</gene>
<accession>D6SND2</accession>
<dbReference type="RefSeq" id="WP_008869586.1">
    <property type="nucleotide sequence ID" value="NZ_ACJN02000002.1"/>
</dbReference>
<proteinExistence type="predicted"/>
<evidence type="ECO:0000256" key="1">
    <source>
        <dbReference type="SAM" id="Phobius"/>
    </source>
</evidence>
<keyword evidence="1" id="KW-1133">Transmembrane helix</keyword>
<keyword evidence="3" id="KW-1185">Reference proteome</keyword>
<name>D6SND2_9BACT</name>
<reference evidence="2" key="1">
    <citation type="submission" date="2010-05" db="EMBL/GenBank/DDBJ databases">
        <title>The draft genome of Desulfonatronospira thiodismutans ASO3-1.</title>
        <authorList>
            <consortium name="US DOE Joint Genome Institute (JGI-PGF)"/>
            <person name="Lucas S."/>
            <person name="Copeland A."/>
            <person name="Lapidus A."/>
            <person name="Cheng J.-F."/>
            <person name="Bruce D."/>
            <person name="Goodwin L."/>
            <person name="Pitluck S."/>
            <person name="Chertkov O."/>
            <person name="Brettin T."/>
            <person name="Detter J.C."/>
            <person name="Han C."/>
            <person name="Land M.L."/>
            <person name="Hauser L."/>
            <person name="Kyrpides N."/>
            <person name="Mikhailova N."/>
            <person name="Muyzer G."/>
            <person name="Woyke T."/>
        </authorList>
    </citation>
    <scope>NUCLEOTIDE SEQUENCE [LARGE SCALE GENOMIC DNA]</scope>
    <source>
        <strain evidence="2">ASO3-1</strain>
    </source>
</reference>
<dbReference type="EMBL" id="ACJN02000002">
    <property type="protein sequence ID" value="EFI34258.1"/>
    <property type="molecule type" value="Genomic_DNA"/>
</dbReference>
<keyword evidence="1" id="KW-0472">Membrane</keyword>
<protein>
    <submittedName>
        <fullName evidence="2">Uncharacterized protein</fullName>
    </submittedName>
</protein>
<feature type="transmembrane region" description="Helical" evidence="1">
    <location>
        <begin position="120"/>
        <end position="141"/>
    </location>
</feature>
<comment type="caution">
    <text evidence="2">The sequence shown here is derived from an EMBL/GenBank/DDBJ whole genome shotgun (WGS) entry which is preliminary data.</text>
</comment>